<reference evidence="2 3" key="1">
    <citation type="submission" date="2015-05" db="EMBL/GenBank/DDBJ databases">
        <title>Genome assembly of Archangium gephyra DSM 2261.</title>
        <authorList>
            <person name="Sharma G."/>
            <person name="Subramanian S."/>
        </authorList>
    </citation>
    <scope>NUCLEOTIDE SEQUENCE [LARGE SCALE GENOMIC DNA]</scope>
    <source>
        <strain evidence="2 3">DSM 2261</strain>
    </source>
</reference>
<dbReference type="Proteomes" id="UP000035579">
    <property type="component" value="Chromosome"/>
</dbReference>
<evidence type="ECO:0000313" key="3">
    <source>
        <dbReference type="Proteomes" id="UP000035579"/>
    </source>
</evidence>
<dbReference type="EMBL" id="CP011509">
    <property type="protein sequence ID" value="AKJ03242.1"/>
    <property type="molecule type" value="Genomic_DNA"/>
</dbReference>
<evidence type="ECO:0000256" key="1">
    <source>
        <dbReference type="SAM" id="MobiDB-lite"/>
    </source>
</evidence>
<organism evidence="2 3">
    <name type="scientific">Archangium gephyra</name>
    <dbReference type="NCBI Taxonomy" id="48"/>
    <lineage>
        <taxon>Bacteria</taxon>
        <taxon>Pseudomonadati</taxon>
        <taxon>Myxococcota</taxon>
        <taxon>Myxococcia</taxon>
        <taxon>Myxococcales</taxon>
        <taxon>Cystobacterineae</taxon>
        <taxon>Archangiaceae</taxon>
        <taxon>Archangium</taxon>
    </lineage>
</organism>
<dbReference type="KEGG" id="age:AA314_04868"/>
<feature type="compositionally biased region" description="Low complexity" evidence="1">
    <location>
        <begin position="27"/>
        <end position="47"/>
    </location>
</feature>
<dbReference type="AlphaFoldDB" id="A0AAC8TER4"/>
<proteinExistence type="predicted"/>
<gene>
    <name evidence="2" type="ORF">AA314_04868</name>
</gene>
<evidence type="ECO:0000313" key="2">
    <source>
        <dbReference type="EMBL" id="AKJ03242.1"/>
    </source>
</evidence>
<name>A0AAC8TER4_9BACT</name>
<protein>
    <submittedName>
        <fullName evidence="2">Uncharacterized protein</fullName>
    </submittedName>
</protein>
<feature type="region of interest" description="Disordered" evidence="1">
    <location>
        <begin position="1"/>
        <end position="95"/>
    </location>
</feature>
<sequence>MELGHVGRARRDGGAAGKGLLGRRLRVPGGLRRAVRVGRLAGTARQQGGEEEGDRQGSHGTLSRTGAGRGFPGGPINKEGSGTPIKQSGGCRLAC</sequence>
<accession>A0AAC8TER4</accession>